<feature type="domain" description="Pyridine nucleotide-disulphide oxidoreductase dimerisation" evidence="5">
    <location>
        <begin position="340"/>
        <end position="444"/>
    </location>
</feature>
<dbReference type="InterPro" id="IPR004099">
    <property type="entry name" value="Pyr_nucl-diS_OxRdtase_dimer"/>
</dbReference>
<dbReference type="PROSITE" id="PS51257">
    <property type="entry name" value="PROKAR_LIPOPROTEIN"/>
    <property type="match status" value="1"/>
</dbReference>
<dbReference type="SUPFAM" id="SSF55424">
    <property type="entry name" value="FAD/NAD-linked reductases, dimerisation (C-terminal) domain"/>
    <property type="match status" value="1"/>
</dbReference>
<dbReference type="InterPro" id="IPR001100">
    <property type="entry name" value="Pyr_nuc-diS_OxRdtase"/>
</dbReference>
<keyword evidence="8" id="KW-1185">Reference proteome</keyword>
<gene>
    <name evidence="7" type="ORF">QT716_10940</name>
</gene>
<dbReference type="Pfam" id="PF07992">
    <property type="entry name" value="Pyr_redox_2"/>
    <property type="match status" value="1"/>
</dbReference>
<proteinExistence type="inferred from homology"/>
<dbReference type="PANTHER" id="PTHR43014:SF5">
    <property type="entry name" value="GLUTATHIONE REDUCTASE (NADPH)"/>
    <property type="match status" value="1"/>
</dbReference>
<keyword evidence="7" id="KW-0560">Oxidoreductase</keyword>
<evidence type="ECO:0000256" key="3">
    <source>
        <dbReference type="ARBA" id="ARBA00022630"/>
    </source>
</evidence>
<comment type="cofactor">
    <cofactor evidence="1">
        <name>FAD</name>
        <dbReference type="ChEBI" id="CHEBI:57692"/>
    </cofactor>
</comment>
<evidence type="ECO:0000259" key="6">
    <source>
        <dbReference type="Pfam" id="PF07992"/>
    </source>
</evidence>
<accession>A0ABU4G0S3</accession>
<dbReference type="EC" id="1.-.-.-" evidence="7"/>
<evidence type="ECO:0000313" key="7">
    <source>
        <dbReference type="EMBL" id="MDW0110551.1"/>
    </source>
</evidence>
<dbReference type="Gene3D" id="3.50.50.60">
    <property type="entry name" value="FAD/NAD(P)-binding domain"/>
    <property type="match status" value="2"/>
</dbReference>
<dbReference type="InterPro" id="IPR023753">
    <property type="entry name" value="FAD/NAD-binding_dom"/>
</dbReference>
<evidence type="ECO:0000259" key="5">
    <source>
        <dbReference type="Pfam" id="PF02852"/>
    </source>
</evidence>
<evidence type="ECO:0000256" key="1">
    <source>
        <dbReference type="ARBA" id="ARBA00001974"/>
    </source>
</evidence>
<evidence type="ECO:0000256" key="4">
    <source>
        <dbReference type="ARBA" id="ARBA00022827"/>
    </source>
</evidence>
<dbReference type="PANTHER" id="PTHR43014">
    <property type="entry name" value="MERCURIC REDUCTASE"/>
    <property type="match status" value="1"/>
</dbReference>
<dbReference type="PRINTS" id="PR00411">
    <property type="entry name" value="PNDRDTASEI"/>
</dbReference>
<comment type="caution">
    <text evidence="7">The sequence shown here is derived from an EMBL/GenBank/DDBJ whole genome shotgun (WGS) entry which is preliminary data.</text>
</comment>
<comment type="similarity">
    <text evidence="2">Belongs to the class-I pyridine nucleotide-disulfide oxidoreductase family.</text>
</comment>
<protein>
    <submittedName>
        <fullName evidence="7">NAD(P)/FAD-dependent oxidoreductase</fullName>
        <ecNumber evidence="7">1.-.-.-</ecNumber>
    </submittedName>
</protein>
<sequence>MKKNYDLIVIGTGTAGSSTAQACKKAGWTVAIIDRRTYGGTCPQRGCDPKKVLVGAAEWIDWKERMAGKGLSGDSRIDWKDLMAFKKTFTEPIPDNTEKKFKELGIDGYHGKAKFESDTQIRVGDDVITGKKIVIATGAEPVKLGLDGEDLMIHSDDFLDLEELPKKIIFAGGGYISMEFAHLAARVGSEVEVIHGGERPLEQFDPDLVDLLVKRSEQVGIKIHLNTRVKSVEKNGKTFTVLGEKDGAKQTFTGDLVVHGLGRAPALDIDPEKGHVHLGDKGGVQVNEYLQSVSNPNVYAAGDSAETSAPPLTPISSRDSAAVIQNLLHGNHTPIVYPVVPSVAFTVPKIGSVGMTEEEAKKSNLKTKVTYREITDWFTFKRTNEQAAAFKLITDTERGTVLGAHILSDNADDLINHFSTAIRLELTFEEMKKTIFAYPTGASDIGSMLNEVN</sequence>
<dbReference type="SUPFAM" id="SSF51905">
    <property type="entry name" value="FAD/NAD(P)-binding domain"/>
    <property type="match status" value="1"/>
</dbReference>
<reference evidence="7 8" key="1">
    <citation type="submission" date="2023-06" db="EMBL/GenBank/DDBJ databases">
        <title>Sporosarcina sp. nov., isolated from Korean traditional fermented seafood 'Jeotgal'.</title>
        <authorList>
            <person name="Yang A.-I."/>
            <person name="Shin N.-R."/>
        </authorList>
    </citation>
    <scope>NUCLEOTIDE SEQUENCE [LARGE SCALE GENOMIC DNA]</scope>
    <source>
        <strain evidence="7 8">KCTC3840</strain>
    </source>
</reference>
<feature type="domain" description="FAD/NAD(P)-binding" evidence="6">
    <location>
        <begin position="5"/>
        <end position="313"/>
    </location>
</feature>
<organism evidence="7 8">
    <name type="scientific">Sporosarcina aquimarina</name>
    <dbReference type="NCBI Taxonomy" id="114975"/>
    <lineage>
        <taxon>Bacteria</taxon>
        <taxon>Bacillati</taxon>
        <taxon>Bacillota</taxon>
        <taxon>Bacilli</taxon>
        <taxon>Bacillales</taxon>
        <taxon>Caryophanaceae</taxon>
        <taxon>Sporosarcina</taxon>
    </lineage>
</organism>
<dbReference type="Proteomes" id="UP001280629">
    <property type="component" value="Unassembled WGS sequence"/>
</dbReference>
<evidence type="ECO:0000256" key="2">
    <source>
        <dbReference type="ARBA" id="ARBA00007532"/>
    </source>
</evidence>
<dbReference type="Gene3D" id="3.30.390.30">
    <property type="match status" value="1"/>
</dbReference>
<evidence type="ECO:0000313" key="8">
    <source>
        <dbReference type="Proteomes" id="UP001280629"/>
    </source>
</evidence>
<dbReference type="PIRSF" id="PIRSF000350">
    <property type="entry name" value="Mercury_reductase_MerA"/>
    <property type="match status" value="1"/>
</dbReference>
<keyword evidence="3" id="KW-0285">Flavoprotein</keyword>
<dbReference type="Pfam" id="PF02852">
    <property type="entry name" value="Pyr_redox_dim"/>
    <property type="match status" value="1"/>
</dbReference>
<dbReference type="EMBL" id="JAUBDH010000006">
    <property type="protein sequence ID" value="MDW0110551.1"/>
    <property type="molecule type" value="Genomic_DNA"/>
</dbReference>
<name>A0ABU4G0S3_9BACL</name>
<keyword evidence="4" id="KW-0274">FAD</keyword>
<dbReference type="InterPro" id="IPR016156">
    <property type="entry name" value="FAD/NAD-linked_Rdtase_dimer_sf"/>
</dbReference>
<dbReference type="GO" id="GO:0016491">
    <property type="term" value="F:oxidoreductase activity"/>
    <property type="evidence" value="ECO:0007669"/>
    <property type="project" value="UniProtKB-KW"/>
</dbReference>
<dbReference type="InterPro" id="IPR036188">
    <property type="entry name" value="FAD/NAD-bd_sf"/>
</dbReference>
<dbReference type="RefSeq" id="WP_317936111.1">
    <property type="nucleotide sequence ID" value="NZ_JAUBDH010000006.1"/>
</dbReference>
<dbReference type="PRINTS" id="PR00368">
    <property type="entry name" value="FADPNR"/>
</dbReference>